<sequence length="38" mass="4346">MKRPNSNLYFTTYPTSSNLQGTLEIKFYIQATNSITTT</sequence>
<accession>A0A2P2QXS1</accession>
<proteinExistence type="predicted"/>
<reference evidence="1" key="1">
    <citation type="submission" date="2018-02" db="EMBL/GenBank/DDBJ databases">
        <title>Rhizophora mucronata_Transcriptome.</title>
        <authorList>
            <person name="Meera S.P."/>
            <person name="Sreeshan A."/>
            <person name="Augustine A."/>
        </authorList>
    </citation>
    <scope>NUCLEOTIDE SEQUENCE</scope>
    <source>
        <tissue evidence="1">Leaf</tissue>
    </source>
</reference>
<dbReference type="EMBL" id="GGEC01091326">
    <property type="protein sequence ID" value="MBX71810.1"/>
    <property type="molecule type" value="Transcribed_RNA"/>
</dbReference>
<organism evidence="1">
    <name type="scientific">Rhizophora mucronata</name>
    <name type="common">Asiatic mangrove</name>
    <dbReference type="NCBI Taxonomy" id="61149"/>
    <lineage>
        <taxon>Eukaryota</taxon>
        <taxon>Viridiplantae</taxon>
        <taxon>Streptophyta</taxon>
        <taxon>Embryophyta</taxon>
        <taxon>Tracheophyta</taxon>
        <taxon>Spermatophyta</taxon>
        <taxon>Magnoliopsida</taxon>
        <taxon>eudicotyledons</taxon>
        <taxon>Gunneridae</taxon>
        <taxon>Pentapetalae</taxon>
        <taxon>rosids</taxon>
        <taxon>fabids</taxon>
        <taxon>Malpighiales</taxon>
        <taxon>Rhizophoraceae</taxon>
        <taxon>Rhizophora</taxon>
    </lineage>
</organism>
<evidence type="ECO:0000313" key="1">
    <source>
        <dbReference type="EMBL" id="MBX71810.1"/>
    </source>
</evidence>
<dbReference type="AlphaFoldDB" id="A0A2P2QXS1"/>
<protein>
    <submittedName>
        <fullName evidence="1">Uncharacterized protein</fullName>
    </submittedName>
</protein>
<name>A0A2P2QXS1_RHIMU</name>